<evidence type="ECO:0000256" key="5">
    <source>
        <dbReference type="ARBA" id="ARBA00023136"/>
    </source>
</evidence>
<evidence type="ECO:0000256" key="4">
    <source>
        <dbReference type="ARBA" id="ARBA00022989"/>
    </source>
</evidence>
<feature type="transmembrane region" description="Helical" evidence="7">
    <location>
        <begin position="392"/>
        <end position="411"/>
    </location>
</feature>
<keyword evidence="4 7" id="KW-1133">Transmembrane helix</keyword>
<keyword evidence="2" id="KW-1003">Cell membrane</keyword>
<evidence type="ECO:0000256" key="1">
    <source>
        <dbReference type="ARBA" id="ARBA00004651"/>
    </source>
</evidence>
<sequence length="476" mass="52630">MAQQGKKGLVREISLFQATSINMSQMVGIGPFITIPLILSTMGGPQAIFGWIVGAIFAIADGLVWSELGAAMPGEGGSYIYLREGFQYRTGKLMPFLFVWSTLIATPMIMSTGMIGMTNYLAYFWPEMTPMDKKLIAVAITVITVALLYRRVNSVAKIIVVLWSGMIVTVLLMIIAGATHFNPHLAFAFPHDAFDPNKFLAGLGGGMLIAIYDYMGYYNSCYLGDEIKNPGRTIPLSVILSIAAVAVIYIAMNLGIIGAVPWQEAMKSANVATLLIQTVWGKTGATIITLLILWTGFASVYVGLLGASRIPYHAAIDGLFFRSFSKVHYRYQFPHISLFVMGSVTAICCFFDLSQIINTLMAVSIVVQFMGQIVALTVLRKRQPHLKRPFKQWLYPIPSIIAFIGWAYVFYSSGMQAIEWAIGWTVLGIVAFLIWAKVEKQWPFGPKQITENYLHHEDPEPNESVMGLRSKTSSSH</sequence>
<feature type="transmembrane region" description="Helical" evidence="7">
    <location>
        <begin position="359"/>
        <end position="380"/>
    </location>
</feature>
<accession>A0ABT8IR96</accession>
<feature type="transmembrane region" description="Helical" evidence="7">
    <location>
        <begin position="48"/>
        <end position="72"/>
    </location>
</feature>
<keyword evidence="9" id="KW-1185">Reference proteome</keyword>
<dbReference type="InterPro" id="IPR050367">
    <property type="entry name" value="APC_superfamily"/>
</dbReference>
<evidence type="ECO:0000313" key="8">
    <source>
        <dbReference type="EMBL" id="MDN4595243.1"/>
    </source>
</evidence>
<feature type="transmembrane region" description="Helical" evidence="7">
    <location>
        <begin position="135"/>
        <end position="152"/>
    </location>
</feature>
<feature type="transmembrane region" description="Helical" evidence="7">
    <location>
        <begin position="93"/>
        <end position="115"/>
    </location>
</feature>
<evidence type="ECO:0000256" key="6">
    <source>
        <dbReference type="SAM" id="MobiDB-lite"/>
    </source>
</evidence>
<comment type="caution">
    <text evidence="8">The sequence shown here is derived from an EMBL/GenBank/DDBJ whole genome shotgun (WGS) entry which is preliminary data.</text>
</comment>
<dbReference type="InterPro" id="IPR002293">
    <property type="entry name" value="AA/rel_permease1"/>
</dbReference>
<dbReference type="PIRSF" id="PIRSF006060">
    <property type="entry name" value="AA_transporter"/>
    <property type="match status" value="1"/>
</dbReference>
<reference evidence="8" key="1">
    <citation type="submission" date="2022-08" db="EMBL/GenBank/DDBJ databases">
        <title>Polycladomyces zharkentsis sp. nov., a novel thermophilic CMC and starch-degrading bacterium isolated from a geothermal spring in Kazakhstan.</title>
        <authorList>
            <person name="Mashzhan A."/>
            <person name="Kistaubaeva A."/>
            <person name="Javier-Lopez R."/>
            <person name="Birkeland N.-K."/>
        </authorList>
    </citation>
    <scope>NUCLEOTIDE SEQUENCE</scope>
    <source>
        <strain evidence="8">KSR 13</strain>
    </source>
</reference>
<organism evidence="8 9">
    <name type="scientific">Polycladomyces subterraneus</name>
    <dbReference type="NCBI Taxonomy" id="1016997"/>
    <lineage>
        <taxon>Bacteria</taxon>
        <taxon>Bacillati</taxon>
        <taxon>Bacillota</taxon>
        <taxon>Bacilli</taxon>
        <taxon>Bacillales</taxon>
        <taxon>Thermoactinomycetaceae</taxon>
        <taxon>Polycladomyces</taxon>
    </lineage>
</organism>
<gene>
    <name evidence="8" type="ORF">NWF35_15370</name>
</gene>
<dbReference type="EMBL" id="JANRHH010000053">
    <property type="protein sequence ID" value="MDN4595243.1"/>
    <property type="molecule type" value="Genomic_DNA"/>
</dbReference>
<dbReference type="PANTHER" id="PTHR42770">
    <property type="entry name" value="AMINO ACID TRANSPORTER-RELATED"/>
    <property type="match status" value="1"/>
</dbReference>
<feature type="transmembrane region" description="Helical" evidence="7">
    <location>
        <begin position="333"/>
        <end position="353"/>
    </location>
</feature>
<comment type="subcellular location">
    <subcellularLocation>
        <location evidence="1">Cell membrane</location>
        <topology evidence="1">Multi-pass membrane protein</topology>
    </subcellularLocation>
</comment>
<dbReference type="Proteomes" id="UP001174196">
    <property type="component" value="Unassembled WGS sequence"/>
</dbReference>
<feature type="transmembrane region" description="Helical" evidence="7">
    <location>
        <begin position="199"/>
        <end position="217"/>
    </location>
</feature>
<feature type="transmembrane region" description="Helical" evidence="7">
    <location>
        <begin position="21"/>
        <end position="42"/>
    </location>
</feature>
<feature type="transmembrane region" description="Helical" evidence="7">
    <location>
        <begin position="238"/>
        <end position="260"/>
    </location>
</feature>
<dbReference type="RefSeq" id="WP_301240287.1">
    <property type="nucleotide sequence ID" value="NZ_JANRHH010000053.1"/>
</dbReference>
<evidence type="ECO:0000313" key="9">
    <source>
        <dbReference type="Proteomes" id="UP001174196"/>
    </source>
</evidence>
<evidence type="ECO:0000256" key="3">
    <source>
        <dbReference type="ARBA" id="ARBA00022692"/>
    </source>
</evidence>
<proteinExistence type="predicted"/>
<dbReference type="PANTHER" id="PTHR42770:SF7">
    <property type="entry name" value="MEMBRANE PROTEIN"/>
    <property type="match status" value="1"/>
</dbReference>
<feature type="transmembrane region" description="Helical" evidence="7">
    <location>
        <begin position="287"/>
        <end position="312"/>
    </location>
</feature>
<feature type="transmembrane region" description="Helical" evidence="7">
    <location>
        <begin position="417"/>
        <end position="436"/>
    </location>
</feature>
<dbReference type="Gene3D" id="1.20.1740.10">
    <property type="entry name" value="Amino acid/polyamine transporter I"/>
    <property type="match status" value="1"/>
</dbReference>
<keyword evidence="3 7" id="KW-0812">Transmembrane</keyword>
<feature type="region of interest" description="Disordered" evidence="6">
    <location>
        <begin position="457"/>
        <end position="476"/>
    </location>
</feature>
<feature type="transmembrane region" description="Helical" evidence="7">
    <location>
        <begin position="159"/>
        <end position="179"/>
    </location>
</feature>
<dbReference type="Pfam" id="PF13520">
    <property type="entry name" value="AA_permease_2"/>
    <property type="match status" value="1"/>
</dbReference>
<evidence type="ECO:0000256" key="7">
    <source>
        <dbReference type="SAM" id="Phobius"/>
    </source>
</evidence>
<name>A0ABT8IR96_9BACL</name>
<evidence type="ECO:0000256" key="2">
    <source>
        <dbReference type="ARBA" id="ARBA00022475"/>
    </source>
</evidence>
<keyword evidence="5 7" id="KW-0472">Membrane</keyword>
<protein>
    <submittedName>
        <fullName evidence="8">APC family permease</fullName>
    </submittedName>
</protein>